<dbReference type="InterPro" id="IPR024072">
    <property type="entry name" value="DHFR-like_dom_sf"/>
</dbReference>
<evidence type="ECO:0000256" key="5">
    <source>
        <dbReference type="ARBA" id="ARBA00022857"/>
    </source>
</evidence>
<evidence type="ECO:0000256" key="7">
    <source>
        <dbReference type="ARBA" id="ARBA00047550"/>
    </source>
</evidence>
<dbReference type="PANTHER" id="PTHR38011">
    <property type="entry name" value="DIHYDROFOLATE REDUCTASE FAMILY PROTEIN (AFU_ORTHOLOGUE AFUA_8G06820)"/>
    <property type="match status" value="1"/>
</dbReference>
<evidence type="ECO:0000256" key="3">
    <source>
        <dbReference type="ARBA" id="ARBA00011738"/>
    </source>
</evidence>
<evidence type="ECO:0000256" key="6">
    <source>
        <dbReference type="ARBA" id="ARBA00023002"/>
    </source>
</evidence>
<keyword evidence="5" id="KW-0521">NADP</keyword>
<dbReference type="GO" id="GO:0050661">
    <property type="term" value="F:NADP binding"/>
    <property type="evidence" value="ECO:0007669"/>
    <property type="project" value="InterPro"/>
</dbReference>
<dbReference type="OrthoDB" id="10178at2157"/>
<dbReference type="GO" id="GO:0008703">
    <property type="term" value="F:5-amino-6-(5-phosphoribosylamino)uracil reductase activity"/>
    <property type="evidence" value="ECO:0007669"/>
    <property type="project" value="InterPro"/>
</dbReference>
<evidence type="ECO:0000313" key="11">
    <source>
        <dbReference type="EMBL" id="TVP41331.1"/>
    </source>
</evidence>
<evidence type="ECO:0000256" key="9">
    <source>
        <dbReference type="NCBIfam" id="TIGR01508"/>
    </source>
</evidence>
<protein>
    <recommendedName>
        <fullName evidence="9">2,5-diamino-6-(ribosylamino)-4(3H)-pyrimidinone 5'-phosphate reductase</fullName>
        <ecNumber evidence="9">1.1.1.302</ecNumber>
    </recommendedName>
</protein>
<name>A0A557SXL3_9ARCH</name>
<evidence type="ECO:0000256" key="4">
    <source>
        <dbReference type="ARBA" id="ARBA00022619"/>
    </source>
</evidence>
<comment type="subunit">
    <text evidence="3">Homodimer.</text>
</comment>
<dbReference type="PANTHER" id="PTHR38011:SF7">
    <property type="entry name" value="2,5-DIAMINO-6-RIBOSYLAMINO-4(3H)-PYRIMIDINONE 5'-PHOSPHATE REDUCTASE"/>
    <property type="match status" value="1"/>
</dbReference>
<gene>
    <name evidence="11" type="primary">ribD</name>
    <name evidence="11" type="ORF">NARC_30045</name>
</gene>
<evidence type="ECO:0000313" key="12">
    <source>
        <dbReference type="Proteomes" id="UP000315289"/>
    </source>
</evidence>
<keyword evidence="6 11" id="KW-0560">Oxidoreductase</keyword>
<dbReference type="Gene3D" id="3.40.430.10">
    <property type="entry name" value="Dihydrofolate Reductase, subunit A"/>
    <property type="match status" value="1"/>
</dbReference>
<dbReference type="NCBIfam" id="TIGR00227">
    <property type="entry name" value="ribD_Cterm"/>
    <property type="match status" value="1"/>
</dbReference>
<dbReference type="NCBIfam" id="TIGR01508">
    <property type="entry name" value="rib_reduct_arch"/>
    <property type="match status" value="1"/>
</dbReference>
<dbReference type="EC" id="1.1.1.302" evidence="9"/>
<feature type="domain" description="Bacterial bifunctional deaminase-reductase C-terminal" evidence="10">
    <location>
        <begin position="2"/>
        <end position="222"/>
    </location>
</feature>
<comment type="caution">
    <text evidence="11">The sequence shown here is derived from an EMBL/GenBank/DDBJ whole genome shotgun (WGS) entry which is preliminary data.</text>
</comment>
<evidence type="ECO:0000256" key="2">
    <source>
        <dbReference type="ARBA" id="ARBA00009723"/>
    </source>
</evidence>
<proteinExistence type="inferred from homology"/>
<dbReference type="InterPro" id="IPR050765">
    <property type="entry name" value="Riboflavin_Biosynth_HTPR"/>
</dbReference>
<dbReference type="InterPro" id="IPR006401">
    <property type="entry name" value="Rib_reduct_arc"/>
</dbReference>
<comment type="pathway">
    <text evidence="1">Cofactor biosynthesis; riboflavin biosynthesis.</text>
</comment>
<dbReference type="InterPro" id="IPR002734">
    <property type="entry name" value="RibDG_C"/>
</dbReference>
<organism evidence="11 12">
    <name type="scientific">Candidatus Nitrosocosmicus arcticus</name>
    <dbReference type="NCBI Taxonomy" id="2035267"/>
    <lineage>
        <taxon>Archaea</taxon>
        <taxon>Nitrososphaerota</taxon>
        <taxon>Nitrososphaeria</taxon>
        <taxon>Nitrososphaerales</taxon>
        <taxon>Nitrososphaeraceae</taxon>
        <taxon>Candidatus Nitrosocosmicus</taxon>
    </lineage>
</organism>
<accession>A0A557SXL3</accession>
<dbReference type="RefSeq" id="WP_144728743.1">
    <property type="nucleotide sequence ID" value="NZ_ML675579.1"/>
</dbReference>
<dbReference type="Proteomes" id="UP000315289">
    <property type="component" value="Unassembled WGS sequence"/>
</dbReference>
<comment type="catalytic activity">
    <reaction evidence="7">
        <text>2,5-diamino-6-(1-D-ribitylamino)pyrimidin-4(3H)-one 5'-phosphate + NAD(+) = 2,5-diamino-6-(1-D-ribosylamino)pyrimidin-4(3H)-one 5'-phosphate + NADH + H(+)</text>
        <dbReference type="Rhea" id="RHEA:27274"/>
        <dbReference type="ChEBI" id="CHEBI:15378"/>
        <dbReference type="ChEBI" id="CHEBI:57540"/>
        <dbReference type="ChEBI" id="CHEBI:57945"/>
        <dbReference type="ChEBI" id="CHEBI:58890"/>
        <dbReference type="ChEBI" id="CHEBI:59545"/>
        <dbReference type="EC" id="1.1.1.302"/>
    </reaction>
</comment>
<evidence type="ECO:0000259" key="10">
    <source>
        <dbReference type="Pfam" id="PF01872"/>
    </source>
</evidence>
<sequence>MKIILNAATSIDGKIATINGDTKISSALDLKRVHGLRRESDVILVGISTVMNDDPLLTIRYGMNKQGTKNPIRIIIDSKARIPLRSKIVKTANQIETRLVVTSKAPSKNLKKLEQRGLKIMILDQGTEEREVRREDNGEKVDLKKLFDQLEKEGVSNVLVEGGGEINWSMIKNNLFDEIIITISPLIIGGKKAISLVGGEGYKTINESAKIKLSRIQKKSNGEIILHYKNIKK</sequence>
<dbReference type="UniPathway" id="UPA00275"/>
<reference evidence="11 12" key="1">
    <citation type="journal article" date="2019" name="Front. Microbiol.">
        <title>Ammonia Oxidation by the Arctic Terrestrial Thaumarchaeote Candidatus Nitrosocosmicus arcticus Is Stimulated by Increasing Temperatures.</title>
        <authorList>
            <person name="Alves R.J.E."/>
            <person name="Kerou M."/>
            <person name="Zappe A."/>
            <person name="Bittner R."/>
            <person name="Abby S.S."/>
            <person name="Schmidt H.A."/>
            <person name="Pfeifer K."/>
            <person name="Schleper C."/>
        </authorList>
    </citation>
    <scope>NUCLEOTIDE SEQUENCE [LARGE SCALE GENOMIC DNA]</scope>
    <source>
        <strain evidence="11 12">Kfb</strain>
    </source>
</reference>
<dbReference type="Pfam" id="PF01872">
    <property type="entry name" value="RibD_C"/>
    <property type="match status" value="1"/>
</dbReference>
<dbReference type="EMBL" id="VOAH01000003">
    <property type="protein sequence ID" value="TVP41331.1"/>
    <property type="molecule type" value="Genomic_DNA"/>
</dbReference>
<evidence type="ECO:0000256" key="8">
    <source>
        <dbReference type="ARBA" id="ARBA00049020"/>
    </source>
</evidence>
<dbReference type="SUPFAM" id="SSF53597">
    <property type="entry name" value="Dihydrofolate reductase-like"/>
    <property type="match status" value="1"/>
</dbReference>
<dbReference type="GO" id="GO:0009231">
    <property type="term" value="P:riboflavin biosynthetic process"/>
    <property type="evidence" value="ECO:0007669"/>
    <property type="project" value="UniProtKB-UniPathway"/>
</dbReference>
<comment type="catalytic activity">
    <reaction evidence="8">
        <text>2,5-diamino-6-(1-D-ribitylamino)pyrimidin-4(3H)-one 5'-phosphate + NADP(+) = 2,5-diamino-6-(1-D-ribosylamino)pyrimidin-4(3H)-one 5'-phosphate + NADPH + H(+)</text>
        <dbReference type="Rhea" id="RHEA:27278"/>
        <dbReference type="ChEBI" id="CHEBI:15378"/>
        <dbReference type="ChEBI" id="CHEBI:57783"/>
        <dbReference type="ChEBI" id="CHEBI:58349"/>
        <dbReference type="ChEBI" id="CHEBI:58890"/>
        <dbReference type="ChEBI" id="CHEBI:59545"/>
        <dbReference type="EC" id="1.1.1.302"/>
    </reaction>
</comment>
<keyword evidence="12" id="KW-1185">Reference proteome</keyword>
<keyword evidence="4" id="KW-0686">Riboflavin biosynthesis</keyword>
<evidence type="ECO:0000256" key="1">
    <source>
        <dbReference type="ARBA" id="ARBA00005104"/>
    </source>
</evidence>
<comment type="similarity">
    <text evidence="2">Belongs to the HTP reductase family.</text>
</comment>
<dbReference type="InterPro" id="IPR011549">
    <property type="entry name" value="RibD_C"/>
</dbReference>
<dbReference type="AlphaFoldDB" id="A0A557SXL3"/>